<dbReference type="PANTHER" id="PTHR42770">
    <property type="entry name" value="AMINO ACID TRANSPORTER-RELATED"/>
    <property type="match status" value="1"/>
</dbReference>
<keyword evidence="5 6" id="KW-0472">Membrane</keyword>
<accession>A0ABU7XB67</accession>
<evidence type="ECO:0000256" key="2">
    <source>
        <dbReference type="ARBA" id="ARBA00022475"/>
    </source>
</evidence>
<evidence type="ECO:0000256" key="5">
    <source>
        <dbReference type="ARBA" id="ARBA00023136"/>
    </source>
</evidence>
<dbReference type="InterPro" id="IPR002293">
    <property type="entry name" value="AA/rel_permease1"/>
</dbReference>
<evidence type="ECO:0000256" key="6">
    <source>
        <dbReference type="SAM" id="Phobius"/>
    </source>
</evidence>
<sequence length="489" mass="53524">MKEDKYQEMKKRIPNIKNIMRIRQSRKKGDMGYLDFFMLGFGSMVGVGWAVSSNHWIAQAGGPIPAFLGFIIATLLLIPIGLCHGELLATLPQGGGVLVYTNKAFGRNLSFISSWFLALSYLTILPWEAIYINTILENLIPWLSSSRVLYYVVGAPIKASSILLGVILALLLFFINFKGSDFASKLQSILSILIIVIGVIVIIFSFKAGNANNLYPLYQNVGEGSHSTLFGGIIAIVVIVPFFMSGFDTIAQSVEETSPDKKFKNVAIAMVLSIVAAGIFYSLVILSTASVSNWQEYSLANPPAMGYLLQEAYGGKLGYILSKLIIIGTLAGLFSTWNGMFMASARLIQSMAKNNLIPKIFAKEHAEYGTPVTALVFCFIFAAIGPFVGINLIDPLTSLGSVSFVIGWFLTCLSLVVLINKDKEYYTSFKAPGGKLTIYPAIIISAVIVISTFVPKTPAFMGYTALIIFFFWLFLGLAFLKLYSKKTSQ</sequence>
<feature type="transmembrane region" description="Helical" evidence="6">
    <location>
        <begin position="399"/>
        <end position="420"/>
    </location>
</feature>
<dbReference type="EMBL" id="JARBCY010000019">
    <property type="protein sequence ID" value="MEF3317586.1"/>
    <property type="molecule type" value="Genomic_DNA"/>
</dbReference>
<feature type="transmembrane region" description="Helical" evidence="6">
    <location>
        <begin position="436"/>
        <end position="454"/>
    </location>
</feature>
<feature type="transmembrane region" description="Helical" evidence="6">
    <location>
        <begin position="64"/>
        <end position="88"/>
    </location>
</feature>
<dbReference type="InterPro" id="IPR050367">
    <property type="entry name" value="APC_superfamily"/>
</dbReference>
<dbReference type="PIRSF" id="PIRSF006060">
    <property type="entry name" value="AA_transporter"/>
    <property type="match status" value="1"/>
</dbReference>
<feature type="transmembrane region" description="Helical" evidence="6">
    <location>
        <begin position="324"/>
        <end position="348"/>
    </location>
</feature>
<protein>
    <submittedName>
        <fullName evidence="7">APC family permease</fullName>
    </submittedName>
</protein>
<keyword evidence="4 6" id="KW-1133">Transmembrane helix</keyword>
<evidence type="ECO:0000256" key="4">
    <source>
        <dbReference type="ARBA" id="ARBA00022989"/>
    </source>
</evidence>
<feature type="transmembrane region" description="Helical" evidence="6">
    <location>
        <begin position="186"/>
        <end position="206"/>
    </location>
</feature>
<evidence type="ECO:0000256" key="3">
    <source>
        <dbReference type="ARBA" id="ARBA00022692"/>
    </source>
</evidence>
<feature type="transmembrane region" description="Helical" evidence="6">
    <location>
        <begin position="31"/>
        <end position="52"/>
    </location>
</feature>
<keyword evidence="8" id="KW-1185">Reference proteome</keyword>
<keyword evidence="3 6" id="KW-0812">Transmembrane</keyword>
<comment type="subcellular location">
    <subcellularLocation>
        <location evidence="1">Cell membrane</location>
        <topology evidence="1">Multi-pass membrane protein</topology>
    </subcellularLocation>
</comment>
<dbReference type="Pfam" id="PF13520">
    <property type="entry name" value="AA_permease_2"/>
    <property type="match status" value="1"/>
</dbReference>
<feature type="transmembrane region" description="Helical" evidence="6">
    <location>
        <begin position="149"/>
        <end position="174"/>
    </location>
</feature>
<feature type="transmembrane region" description="Helical" evidence="6">
    <location>
        <begin position="266"/>
        <end position="289"/>
    </location>
</feature>
<feature type="transmembrane region" description="Helical" evidence="6">
    <location>
        <begin position="368"/>
        <end position="393"/>
    </location>
</feature>
<evidence type="ECO:0000256" key="1">
    <source>
        <dbReference type="ARBA" id="ARBA00004651"/>
    </source>
</evidence>
<feature type="transmembrane region" description="Helical" evidence="6">
    <location>
        <begin position="460"/>
        <end position="480"/>
    </location>
</feature>
<comment type="caution">
    <text evidence="7">The sequence shown here is derived from an EMBL/GenBank/DDBJ whole genome shotgun (WGS) entry which is preliminary data.</text>
</comment>
<organism evidence="7 8">
    <name type="scientific">Peptoniphilus grossensis</name>
    <dbReference type="NCBI Taxonomy" id="1465756"/>
    <lineage>
        <taxon>Bacteria</taxon>
        <taxon>Bacillati</taxon>
        <taxon>Bacillota</taxon>
        <taxon>Tissierellia</taxon>
        <taxon>Tissierellales</taxon>
        <taxon>Peptoniphilaceae</taxon>
        <taxon>Peptoniphilus</taxon>
    </lineage>
</organism>
<dbReference type="Gene3D" id="1.20.1740.10">
    <property type="entry name" value="Amino acid/polyamine transporter I"/>
    <property type="match status" value="1"/>
</dbReference>
<name>A0ABU7XB67_9FIRM</name>
<evidence type="ECO:0000313" key="8">
    <source>
        <dbReference type="Proteomes" id="UP001328425"/>
    </source>
</evidence>
<keyword evidence="2" id="KW-1003">Cell membrane</keyword>
<evidence type="ECO:0000313" key="7">
    <source>
        <dbReference type="EMBL" id="MEF3317586.1"/>
    </source>
</evidence>
<reference evidence="7 8" key="1">
    <citation type="submission" date="2022-11" db="EMBL/GenBank/DDBJ databases">
        <title>The First Case of Preauricular Fistular Abscess Caused by Peptoniphilus grossensis.</title>
        <authorList>
            <person name="Byun J.-H."/>
        </authorList>
    </citation>
    <scope>NUCLEOTIDE SEQUENCE [LARGE SCALE GENOMIC DNA]</scope>
    <source>
        <strain evidence="7 8">GYB008</strain>
    </source>
</reference>
<dbReference type="Proteomes" id="UP001328425">
    <property type="component" value="Unassembled WGS sequence"/>
</dbReference>
<feature type="transmembrane region" description="Helical" evidence="6">
    <location>
        <begin position="226"/>
        <end position="245"/>
    </location>
</feature>
<proteinExistence type="predicted"/>
<feature type="transmembrane region" description="Helical" evidence="6">
    <location>
        <begin position="109"/>
        <end position="129"/>
    </location>
</feature>
<dbReference type="PANTHER" id="PTHR42770:SF7">
    <property type="entry name" value="MEMBRANE PROTEIN"/>
    <property type="match status" value="1"/>
</dbReference>
<gene>
    <name evidence="7" type="ORF">PV361_02585</name>
</gene>
<dbReference type="RefSeq" id="WP_332086844.1">
    <property type="nucleotide sequence ID" value="NZ_JARBCY010000019.1"/>
</dbReference>